<gene>
    <name evidence="6" type="ORF">QVD17_16915</name>
</gene>
<sequence length="95" mass="10831">MVFCHCGKDATTRTSWTLKNPGRRFYACASQVARCGFFEWLDEKRCQACTDIIPGLLRAKNDLESQNFVLLQSNDTLSKKLSSAVGETRMLKKFF</sequence>
<evidence type="ECO:0000256" key="3">
    <source>
        <dbReference type="ARBA" id="ARBA00022833"/>
    </source>
</evidence>
<evidence type="ECO:0000313" key="6">
    <source>
        <dbReference type="EMBL" id="KAK1428087.1"/>
    </source>
</evidence>
<protein>
    <recommendedName>
        <fullName evidence="5">GRF-type domain-containing protein</fullName>
    </recommendedName>
</protein>
<evidence type="ECO:0000256" key="4">
    <source>
        <dbReference type="PROSITE-ProRule" id="PRU01343"/>
    </source>
</evidence>
<keyword evidence="2 4" id="KW-0863">Zinc-finger</keyword>
<dbReference type="EMBL" id="JAUHHV010000004">
    <property type="protein sequence ID" value="KAK1428087.1"/>
    <property type="molecule type" value="Genomic_DNA"/>
</dbReference>
<evidence type="ECO:0000256" key="2">
    <source>
        <dbReference type="ARBA" id="ARBA00022771"/>
    </source>
</evidence>
<evidence type="ECO:0000256" key="1">
    <source>
        <dbReference type="ARBA" id="ARBA00022723"/>
    </source>
</evidence>
<keyword evidence="1" id="KW-0479">Metal-binding</keyword>
<reference evidence="6" key="1">
    <citation type="journal article" date="2023" name="bioRxiv">
        <title>Improved chromosome-level genome assembly for marigold (Tagetes erecta).</title>
        <authorList>
            <person name="Jiang F."/>
            <person name="Yuan L."/>
            <person name="Wang S."/>
            <person name="Wang H."/>
            <person name="Xu D."/>
            <person name="Wang A."/>
            <person name="Fan W."/>
        </authorList>
    </citation>
    <scope>NUCLEOTIDE SEQUENCE</scope>
    <source>
        <strain evidence="6">WSJ</strain>
        <tissue evidence="6">Leaf</tissue>
    </source>
</reference>
<dbReference type="InterPro" id="IPR010666">
    <property type="entry name" value="Znf_GRF"/>
</dbReference>
<evidence type="ECO:0000313" key="7">
    <source>
        <dbReference type="Proteomes" id="UP001229421"/>
    </source>
</evidence>
<evidence type="ECO:0000259" key="5">
    <source>
        <dbReference type="PROSITE" id="PS51999"/>
    </source>
</evidence>
<dbReference type="GO" id="GO:0008270">
    <property type="term" value="F:zinc ion binding"/>
    <property type="evidence" value="ECO:0007669"/>
    <property type="project" value="UniProtKB-KW"/>
</dbReference>
<dbReference type="Pfam" id="PF06839">
    <property type="entry name" value="Zn_ribbon_GRF"/>
    <property type="match status" value="1"/>
</dbReference>
<keyword evidence="7" id="KW-1185">Reference proteome</keyword>
<dbReference type="PANTHER" id="PTHR33248">
    <property type="entry name" value="ZINC ION-BINDING PROTEIN"/>
    <property type="match status" value="1"/>
</dbReference>
<dbReference type="AlphaFoldDB" id="A0AAD8P0X7"/>
<name>A0AAD8P0X7_TARER</name>
<proteinExistence type="predicted"/>
<keyword evidence="3" id="KW-0862">Zinc</keyword>
<accession>A0AAD8P0X7</accession>
<comment type="caution">
    <text evidence="6">The sequence shown here is derived from an EMBL/GenBank/DDBJ whole genome shotgun (WGS) entry which is preliminary data.</text>
</comment>
<feature type="domain" description="GRF-type" evidence="5">
    <location>
        <begin position="4"/>
        <end position="44"/>
    </location>
</feature>
<dbReference type="PROSITE" id="PS51999">
    <property type="entry name" value="ZF_GRF"/>
    <property type="match status" value="1"/>
</dbReference>
<dbReference type="Proteomes" id="UP001229421">
    <property type="component" value="Unassembled WGS sequence"/>
</dbReference>
<organism evidence="6 7">
    <name type="scientific">Tagetes erecta</name>
    <name type="common">African marigold</name>
    <dbReference type="NCBI Taxonomy" id="13708"/>
    <lineage>
        <taxon>Eukaryota</taxon>
        <taxon>Viridiplantae</taxon>
        <taxon>Streptophyta</taxon>
        <taxon>Embryophyta</taxon>
        <taxon>Tracheophyta</taxon>
        <taxon>Spermatophyta</taxon>
        <taxon>Magnoliopsida</taxon>
        <taxon>eudicotyledons</taxon>
        <taxon>Gunneridae</taxon>
        <taxon>Pentapetalae</taxon>
        <taxon>asterids</taxon>
        <taxon>campanulids</taxon>
        <taxon>Asterales</taxon>
        <taxon>Asteraceae</taxon>
        <taxon>Asteroideae</taxon>
        <taxon>Heliantheae alliance</taxon>
        <taxon>Tageteae</taxon>
        <taxon>Tagetes</taxon>
    </lineage>
</organism>